<feature type="compositionally biased region" description="Basic residues" evidence="1">
    <location>
        <begin position="33"/>
        <end position="42"/>
    </location>
</feature>
<dbReference type="AlphaFoldDB" id="A0A8J2BKA3"/>
<feature type="region of interest" description="Disordered" evidence="1">
    <location>
        <begin position="17"/>
        <end position="57"/>
    </location>
</feature>
<evidence type="ECO:0000256" key="1">
    <source>
        <dbReference type="SAM" id="MobiDB-lite"/>
    </source>
</evidence>
<sequence length="193" mass="21937">MRWFRAPSWHGSARISSRKAWHTMKRSPPAGRARYRRSSHSARHQDRSTLAGQSRLPVLETDTDQLEAVLDQDSADLRMTNLPNELFAIAVHPRADHLTALTIRSRLLESKLREPKPACCLNPLFSPALAHPRVEGHPIGLRRVRMNNELPSWQRFSGNGQTPPFTSAKPSCTQHPAAWPTYSHSEKYCHEQP</sequence>
<dbReference type="EMBL" id="CAJNOB010000045">
    <property type="protein sequence ID" value="CAF0702263.1"/>
    <property type="molecule type" value="Genomic_DNA"/>
</dbReference>
<proteinExistence type="predicted"/>
<keyword evidence="3" id="KW-1185">Reference proteome</keyword>
<organism evidence="2 3">
    <name type="scientific">Candidatus Methylacidithermus pantelleriae</name>
    <dbReference type="NCBI Taxonomy" id="2744239"/>
    <lineage>
        <taxon>Bacteria</taxon>
        <taxon>Pseudomonadati</taxon>
        <taxon>Verrucomicrobiota</taxon>
        <taxon>Methylacidiphilae</taxon>
        <taxon>Methylacidiphilales</taxon>
        <taxon>Methylacidiphilaceae</taxon>
        <taxon>Candidatus Methylacidithermus</taxon>
    </lineage>
</organism>
<reference evidence="2" key="1">
    <citation type="submission" date="2021-02" db="EMBL/GenBank/DDBJ databases">
        <authorList>
            <person name="Cremers G."/>
            <person name="Picone N."/>
        </authorList>
    </citation>
    <scope>NUCLEOTIDE SEQUENCE</scope>
    <source>
        <strain evidence="2">PQ17</strain>
    </source>
</reference>
<evidence type="ECO:0000313" key="2">
    <source>
        <dbReference type="EMBL" id="CAF0702263.1"/>
    </source>
</evidence>
<gene>
    <name evidence="2" type="ORF">MPNT_50015</name>
</gene>
<comment type="caution">
    <text evidence="2">The sequence shown here is derived from an EMBL/GenBank/DDBJ whole genome shotgun (WGS) entry which is preliminary data.</text>
</comment>
<evidence type="ECO:0000313" key="3">
    <source>
        <dbReference type="Proteomes" id="UP000663859"/>
    </source>
</evidence>
<name>A0A8J2BKA3_9BACT</name>
<accession>A0A8J2BKA3</accession>
<protein>
    <submittedName>
        <fullName evidence="2">Uncharacterized protein</fullName>
    </submittedName>
</protein>
<dbReference type="Proteomes" id="UP000663859">
    <property type="component" value="Unassembled WGS sequence"/>
</dbReference>